<dbReference type="Gene3D" id="1.20.120.1900">
    <property type="entry name" value="Gamma-tubulin complex, C-terminal domain"/>
    <property type="match status" value="1"/>
</dbReference>
<comment type="similarity">
    <text evidence="2 6">Belongs to the TUBGCP family.</text>
</comment>
<keyword evidence="3 6" id="KW-0963">Cytoplasm</keyword>
<dbReference type="InterPro" id="IPR040457">
    <property type="entry name" value="GCP_C"/>
</dbReference>
<evidence type="ECO:0000256" key="6">
    <source>
        <dbReference type="RuleBase" id="RU363050"/>
    </source>
</evidence>
<dbReference type="GO" id="GO:0044732">
    <property type="term" value="C:mitotic spindle pole body"/>
    <property type="evidence" value="ECO:0007669"/>
    <property type="project" value="TreeGrafter"/>
</dbReference>
<evidence type="ECO:0000256" key="1">
    <source>
        <dbReference type="ARBA" id="ARBA00004267"/>
    </source>
</evidence>
<keyword evidence="5 6" id="KW-0206">Cytoskeleton</keyword>
<dbReference type="PANTHER" id="PTHR19302:SF27">
    <property type="entry name" value="GAMMA-TUBULIN COMPLEX COMPONENT 4"/>
    <property type="match status" value="1"/>
</dbReference>
<protein>
    <recommendedName>
        <fullName evidence="6">Spindle pole body component</fullName>
    </recommendedName>
</protein>
<feature type="domain" description="Gamma tubulin complex component C-terminal" evidence="7">
    <location>
        <begin position="298"/>
        <end position="733"/>
    </location>
</feature>
<name>A0A383UH04_BLUHO</name>
<evidence type="ECO:0000256" key="5">
    <source>
        <dbReference type="ARBA" id="ARBA00023212"/>
    </source>
</evidence>
<dbReference type="InterPro" id="IPR042241">
    <property type="entry name" value="GCP_C_sf"/>
</dbReference>
<evidence type="ECO:0000313" key="9">
    <source>
        <dbReference type="EMBL" id="SZE99569.1"/>
    </source>
</evidence>
<dbReference type="GO" id="GO:0000930">
    <property type="term" value="C:gamma-tubulin complex"/>
    <property type="evidence" value="ECO:0007669"/>
    <property type="project" value="TreeGrafter"/>
</dbReference>
<dbReference type="GO" id="GO:0007020">
    <property type="term" value="P:microtubule nucleation"/>
    <property type="evidence" value="ECO:0007669"/>
    <property type="project" value="InterPro"/>
</dbReference>
<dbReference type="GO" id="GO:0031122">
    <property type="term" value="P:cytoplasmic microtubule organization"/>
    <property type="evidence" value="ECO:0007669"/>
    <property type="project" value="TreeGrafter"/>
</dbReference>
<evidence type="ECO:0000256" key="3">
    <source>
        <dbReference type="ARBA" id="ARBA00022490"/>
    </source>
</evidence>
<evidence type="ECO:0000256" key="4">
    <source>
        <dbReference type="ARBA" id="ARBA00022701"/>
    </source>
</evidence>
<dbReference type="GO" id="GO:0051225">
    <property type="term" value="P:spindle assembly"/>
    <property type="evidence" value="ECO:0007669"/>
    <property type="project" value="TreeGrafter"/>
</dbReference>
<dbReference type="EMBL" id="UNSH01000001">
    <property type="protein sequence ID" value="SZE99569.1"/>
    <property type="molecule type" value="Genomic_DNA"/>
</dbReference>
<dbReference type="GO" id="GO:0000278">
    <property type="term" value="P:mitotic cell cycle"/>
    <property type="evidence" value="ECO:0007669"/>
    <property type="project" value="TreeGrafter"/>
</dbReference>
<dbReference type="GO" id="GO:0005874">
    <property type="term" value="C:microtubule"/>
    <property type="evidence" value="ECO:0007669"/>
    <property type="project" value="UniProtKB-KW"/>
</dbReference>
<comment type="subcellular location">
    <subcellularLocation>
        <location evidence="1 6">Cytoplasm</location>
        <location evidence="1 6">Cytoskeleton</location>
        <location evidence="1 6">Microtubule organizing center</location>
    </subcellularLocation>
</comment>
<dbReference type="GO" id="GO:0000922">
    <property type="term" value="C:spindle pole"/>
    <property type="evidence" value="ECO:0007669"/>
    <property type="project" value="InterPro"/>
</dbReference>
<proteinExistence type="inferred from homology"/>
<reference evidence="9 10" key="1">
    <citation type="submission" date="2017-11" db="EMBL/GenBank/DDBJ databases">
        <authorList>
            <person name="Kracher B."/>
        </authorList>
    </citation>
    <scope>NUCLEOTIDE SEQUENCE [LARGE SCALE GENOMIC DNA]</scope>
    <source>
        <strain evidence="9 10">RACE1</strain>
    </source>
</reference>
<dbReference type="Pfam" id="PF17681">
    <property type="entry name" value="GCP_N_terminal"/>
    <property type="match status" value="1"/>
</dbReference>
<evidence type="ECO:0000256" key="2">
    <source>
        <dbReference type="ARBA" id="ARBA00010337"/>
    </source>
</evidence>
<gene>
    <name evidence="9" type="ORF">BLGHR1_10319</name>
</gene>
<accession>A0A383UH04</accession>
<dbReference type="InterPro" id="IPR007259">
    <property type="entry name" value="GCP"/>
</dbReference>
<organism evidence="9 10">
    <name type="scientific">Blumeria hordei</name>
    <name type="common">Barley powdery mildew</name>
    <name type="synonym">Blumeria graminis f. sp. hordei</name>
    <dbReference type="NCBI Taxonomy" id="2867405"/>
    <lineage>
        <taxon>Eukaryota</taxon>
        <taxon>Fungi</taxon>
        <taxon>Dikarya</taxon>
        <taxon>Ascomycota</taxon>
        <taxon>Pezizomycotina</taxon>
        <taxon>Leotiomycetes</taxon>
        <taxon>Erysiphales</taxon>
        <taxon>Erysiphaceae</taxon>
        <taxon>Blumeria</taxon>
    </lineage>
</organism>
<evidence type="ECO:0000259" key="8">
    <source>
        <dbReference type="Pfam" id="PF17681"/>
    </source>
</evidence>
<dbReference type="AlphaFoldDB" id="A0A383UH04"/>
<evidence type="ECO:0000313" key="10">
    <source>
        <dbReference type="Proteomes" id="UP000275772"/>
    </source>
</evidence>
<dbReference type="VEuPathDB" id="FungiDB:BLGHR1_10319"/>
<dbReference type="Pfam" id="PF04130">
    <property type="entry name" value="GCP_C_terminal"/>
    <property type="match status" value="1"/>
</dbReference>
<keyword evidence="4 6" id="KW-0493">Microtubule</keyword>
<dbReference type="PANTHER" id="PTHR19302">
    <property type="entry name" value="GAMMA TUBULIN COMPLEX PROTEIN"/>
    <property type="match status" value="1"/>
</dbReference>
<dbReference type="GO" id="GO:0051321">
    <property type="term" value="P:meiotic cell cycle"/>
    <property type="evidence" value="ECO:0007669"/>
    <property type="project" value="TreeGrafter"/>
</dbReference>
<dbReference type="InterPro" id="IPR041470">
    <property type="entry name" value="GCP_N"/>
</dbReference>
<evidence type="ECO:0000259" key="7">
    <source>
        <dbReference type="Pfam" id="PF04130"/>
    </source>
</evidence>
<dbReference type="GO" id="GO:0043015">
    <property type="term" value="F:gamma-tubulin binding"/>
    <property type="evidence" value="ECO:0007669"/>
    <property type="project" value="InterPro"/>
</dbReference>
<dbReference type="GO" id="GO:0051011">
    <property type="term" value="F:microtubule minus-end binding"/>
    <property type="evidence" value="ECO:0007669"/>
    <property type="project" value="TreeGrafter"/>
</dbReference>
<sequence>MLHEILLSLSGHPSPLLTSDDASSSIFSPPEKALLSSIAHLSELHCKLLSHTSTIAATHPSGICQAVANTLRCNDLAKFQQRILDVEHDLLRHGDEDDGSYKKVPLTSIVGQFSGWTRRMEWFLEILEFIMREKVSSQRCSGAMLIDHLCDSLQTGYLDIEEDALSLITVAETAWLKQVSAWVLYGRLPSFGRDDFFIQTTNNHECESKKELLPAFVSAATANSLLFIGRSLNHIKVKELRAKSLELNLLHNHLQQMSSLQFPITCANFSRVISSIRSSLSQITLRSLLPLSKVIGILSLLREIFLLGRGEFATALVTEADLRMHSRWQYCGISSFEDPDASTKIYAKEGEVSAILARTWASLSAMRGQHEENQEEDDILELARDLVQLTISRPTVTGIPENHSQDISETISSTPFNTLLLSIPTTLTLEIPSPLDLFLTPSDIQIYSIINAYLLSISRAHLRLTSLWKVSAIRRDQSSPWSSSMKMNQAIIHARRLRSNQRLLAMRKVWATSSAALFFLAETEAYFQAEVVQGIWFGFKNWINAESGSSTITLPTSRTVELDCGKNIWLQTEADGASIPPKSNSSMHDPQSLADAHRRYLSALIANLLLEIPTFTQPLYHLCQQVDHLVSLVHQIHSIWQSLDLETDEGVVDAFSDFCKEEKLIKEQLTIVAARVKTAIENLIGSLREIDQNKFVNDSDITEFVLSEDGQYIPSKVGRVDRLLMKLDFGGWFDDCGKENHKTEKIK</sequence>
<feature type="domain" description="Gamma tubulin complex component protein N-terminal" evidence="8">
    <location>
        <begin position="2"/>
        <end position="288"/>
    </location>
</feature>
<dbReference type="Proteomes" id="UP000275772">
    <property type="component" value="Unassembled WGS sequence"/>
</dbReference>